<organism evidence="2 3">
    <name type="scientific">Aquicella lusitana</name>
    <dbReference type="NCBI Taxonomy" id="254246"/>
    <lineage>
        <taxon>Bacteria</taxon>
        <taxon>Pseudomonadati</taxon>
        <taxon>Pseudomonadota</taxon>
        <taxon>Gammaproteobacteria</taxon>
        <taxon>Legionellales</taxon>
        <taxon>Coxiellaceae</taxon>
        <taxon>Aquicella</taxon>
    </lineage>
</organism>
<feature type="domain" description="DUF883" evidence="1">
    <location>
        <begin position="59"/>
        <end position="84"/>
    </location>
</feature>
<evidence type="ECO:0000313" key="3">
    <source>
        <dbReference type="Proteomes" id="UP000254720"/>
    </source>
</evidence>
<dbReference type="AlphaFoldDB" id="A0A370GFF0"/>
<dbReference type="Pfam" id="PF19029">
    <property type="entry name" value="DUF883_C"/>
    <property type="match status" value="1"/>
</dbReference>
<proteinExistence type="predicted"/>
<comment type="caution">
    <text evidence="2">The sequence shown here is derived from an EMBL/GenBank/DDBJ whole genome shotgun (WGS) entry which is preliminary data.</text>
</comment>
<accession>A0A370GFF0</accession>
<keyword evidence="3" id="KW-1185">Reference proteome</keyword>
<protein>
    <submittedName>
        <fullName evidence="2">ElaB/YqjD/DUF883 family membrane-anchored ribosome-binding protein</fullName>
    </submittedName>
</protein>
<sequence length="85" mass="9515">MATKNKFSKNDLYADVEKLKEDLLGTTYDLGSLIGNSYQQSMDNVKDKSALIRDNVANYIVHKPFKSVGIAIASGFLLGYLLRRK</sequence>
<dbReference type="EMBL" id="QQAX01000014">
    <property type="protein sequence ID" value="RDI42545.1"/>
    <property type="molecule type" value="Genomic_DNA"/>
</dbReference>
<dbReference type="Proteomes" id="UP000254720">
    <property type="component" value="Unassembled WGS sequence"/>
</dbReference>
<evidence type="ECO:0000259" key="1">
    <source>
        <dbReference type="Pfam" id="PF19029"/>
    </source>
</evidence>
<dbReference type="RefSeq" id="WP_114834613.1">
    <property type="nucleotide sequence ID" value="NZ_LR699115.1"/>
</dbReference>
<name>A0A370GFF0_9COXI</name>
<gene>
    <name evidence="2" type="ORF">C8D86_11414</name>
</gene>
<dbReference type="InterPro" id="IPR043605">
    <property type="entry name" value="DUF883_C"/>
</dbReference>
<reference evidence="2 3" key="1">
    <citation type="submission" date="2018-07" db="EMBL/GenBank/DDBJ databases">
        <title>Genomic Encyclopedia of Type Strains, Phase IV (KMG-IV): sequencing the most valuable type-strain genomes for metagenomic binning, comparative biology and taxonomic classification.</title>
        <authorList>
            <person name="Goeker M."/>
        </authorList>
    </citation>
    <scope>NUCLEOTIDE SEQUENCE [LARGE SCALE GENOMIC DNA]</scope>
    <source>
        <strain evidence="2 3">DSM 16500</strain>
    </source>
</reference>
<evidence type="ECO:0000313" key="2">
    <source>
        <dbReference type="EMBL" id="RDI42545.1"/>
    </source>
</evidence>